<keyword evidence="2" id="KW-1185">Reference proteome</keyword>
<name>A0ACB7TVY4_DIOAL</name>
<evidence type="ECO:0000313" key="2">
    <source>
        <dbReference type="Proteomes" id="UP000827976"/>
    </source>
</evidence>
<evidence type="ECO:0000313" key="1">
    <source>
        <dbReference type="EMBL" id="KAH7651670.1"/>
    </source>
</evidence>
<proteinExistence type="predicted"/>
<reference evidence="2" key="1">
    <citation type="journal article" date="2022" name="Nat. Commun.">
        <title>Chromosome evolution and the genetic basis of agronomically important traits in greater yam.</title>
        <authorList>
            <person name="Bredeson J.V."/>
            <person name="Lyons J.B."/>
            <person name="Oniyinde I.O."/>
            <person name="Okereke N.R."/>
            <person name="Kolade O."/>
            <person name="Nnabue I."/>
            <person name="Nwadili C.O."/>
            <person name="Hribova E."/>
            <person name="Parker M."/>
            <person name="Nwogha J."/>
            <person name="Shu S."/>
            <person name="Carlson J."/>
            <person name="Kariba R."/>
            <person name="Muthemba S."/>
            <person name="Knop K."/>
            <person name="Barton G.J."/>
            <person name="Sherwood A.V."/>
            <person name="Lopez-Montes A."/>
            <person name="Asiedu R."/>
            <person name="Jamnadass R."/>
            <person name="Muchugi A."/>
            <person name="Goodstein D."/>
            <person name="Egesi C.N."/>
            <person name="Featherston J."/>
            <person name="Asfaw A."/>
            <person name="Simpson G.G."/>
            <person name="Dolezel J."/>
            <person name="Hendre P.S."/>
            <person name="Van Deynze A."/>
            <person name="Kumar P.L."/>
            <person name="Obidiegwu J.E."/>
            <person name="Bhattacharjee R."/>
            <person name="Rokhsar D.S."/>
        </authorList>
    </citation>
    <scope>NUCLEOTIDE SEQUENCE [LARGE SCALE GENOMIC DNA]</scope>
    <source>
        <strain evidence="2">cv. TDa95/00328</strain>
    </source>
</reference>
<gene>
    <name evidence="1" type="ORF">IHE45_20G072500</name>
</gene>
<dbReference type="Proteomes" id="UP000827976">
    <property type="component" value="Chromosome 20"/>
</dbReference>
<accession>A0ACB7TVY4</accession>
<protein>
    <submittedName>
        <fullName evidence="1">RWP-RK domain-containing protein</fullName>
    </submittedName>
</protein>
<organism evidence="1 2">
    <name type="scientific">Dioscorea alata</name>
    <name type="common">Purple yam</name>
    <dbReference type="NCBI Taxonomy" id="55571"/>
    <lineage>
        <taxon>Eukaryota</taxon>
        <taxon>Viridiplantae</taxon>
        <taxon>Streptophyta</taxon>
        <taxon>Embryophyta</taxon>
        <taxon>Tracheophyta</taxon>
        <taxon>Spermatophyta</taxon>
        <taxon>Magnoliopsida</taxon>
        <taxon>Liliopsida</taxon>
        <taxon>Dioscoreales</taxon>
        <taxon>Dioscoreaceae</taxon>
        <taxon>Dioscorea</taxon>
    </lineage>
</organism>
<sequence length="246" mass="29046">MEYDQYLSSLMILDEQNLFDFTPFISETNTSNEEEFPIIPPLDSFFPVQQSLEDIEFESLTIWDEMKMITSCCEDVVVSQPLIMPLNMVSNDINIACVRDEEKMINKSSTLIGSRNSKIREIEYDELKKYFYMPIASAAKAMNVGLTVLKKRCRELGITRWPHRKMKSLNSLIHNVKEFGKDEGEEILRRELNTLEEERRLMEENPEMELNERTKRLRQACFKANYKKRKTMQLSCSYRSDIFLFN</sequence>
<dbReference type="EMBL" id="CM037030">
    <property type="protein sequence ID" value="KAH7651670.1"/>
    <property type="molecule type" value="Genomic_DNA"/>
</dbReference>
<comment type="caution">
    <text evidence="1">The sequence shown here is derived from an EMBL/GenBank/DDBJ whole genome shotgun (WGS) entry which is preliminary data.</text>
</comment>